<proteinExistence type="predicted"/>
<evidence type="ECO:0000313" key="3">
    <source>
        <dbReference type="Proteomes" id="UP001501772"/>
    </source>
</evidence>
<keyword evidence="3" id="KW-1185">Reference proteome</keyword>
<feature type="domain" description="MobA/VirD2-like nuclease" evidence="1">
    <location>
        <begin position="17"/>
        <end position="145"/>
    </location>
</feature>
<dbReference type="Proteomes" id="UP001501772">
    <property type="component" value="Unassembled WGS sequence"/>
</dbReference>
<dbReference type="EMBL" id="BAABBY010000001">
    <property type="protein sequence ID" value="GAA4196231.1"/>
    <property type="molecule type" value="Genomic_DNA"/>
</dbReference>
<dbReference type="RefSeq" id="WP_344848438.1">
    <property type="nucleotide sequence ID" value="NZ_BAABBY010000001.1"/>
</dbReference>
<evidence type="ECO:0000313" key="2">
    <source>
        <dbReference type="EMBL" id="GAA4196231.1"/>
    </source>
</evidence>
<sequence length="398" mass="45201">MIVKILWKSKTFRAVRYNTNKVEKNKGELVKVSGFGALEGLSEIKPQDYINYLSSLAARNKRVVYPQFHAMISPKGRSLGKEELVILAENWLKGMGYGNQPYLLIFHKDTSNNHIHMVSSRIDREGKKISDSYEKIRAYRVLNKLIGKDEKIDAEKALSRALQYRFSTPAQFLMILEKQGYAIALENGLYKISKFGEQLGSIDQSRLREHISTGKFSKDRRQQLKQIFEKYRTITDAHGYPIREKLPGGGQGRVLGYSSLLCEKLSSSFGLQFVFHYKNNKPPYGYTILDHSGKNVFKGSEFMALGKFMEMPSGAQAERIAGENPDIEIVSSQSHFAPNEEMLLSGPGMELNDSPGVNPDGLSLWDFSLDLDISDDVDDEQILGRNRRRQKKARTNTR</sequence>
<dbReference type="Pfam" id="PF03432">
    <property type="entry name" value="Relaxase"/>
    <property type="match status" value="1"/>
</dbReference>
<name>A0ABP8B368_9SPHI</name>
<protein>
    <recommendedName>
        <fullName evidence="1">MobA/VirD2-like nuclease domain-containing protein</fullName>
    </recommendedName>
</protein>
<reference evidence="3" key="1">
    <citation type="journal article" date="2019" name="Int. J. Syst. Evol. Microbiol.">
        <title>The Global Catalogue of Microorganisms (GCM) 10K type strain sequencing project: providing services to taxonomists for standard genome sequencing and annotation.</title>
        <authorList>
            <consortium name="The Broad Institute Genomics Platform"/>
            <consortium name="The Broad Institute Genome Sequencing Center for Infectious Disease"/>
            <person name="Wu L."/>
            <person name="Ma J."/>
        </authorList>
    </citation>
    <scope>NUCLEOTIDE SEQUENCE [LARGE SCALE GENOMIC DNA]</scope>
    <source>
        <strain evidence="3">JCM 17626</strain>
    </source>
</reference>
<gene>
    <name evidence="2" type="ORF">GCM10022289_01630</name>
</gene>
<evidence type="ECO:0000259" key="1">
    <source>
        <dbReference type="Pfam" id="PF03432"/>
    </source>
</evidence>
<comment type="caution">
    <text evidence="2">The sequence shown here is derived from an EMBL/GenBank/DDBJ whole genome shotgun (WGS) entry which is preliminary data.</text>
</comment>
<dbReference type="InterPro" id="IPR005094">
    <property type="entry name" value="Endonuclease_MobA/VirD2"/>
</dbReference>
<accession>A0ABP8B368</accession>
<organism evidence="2 3">
    <name type="scientific">Pedobacter jeongneungensis</name>
    <dbReference type="NCBI Taxonomy" id="947309"/>
    <lineage>
        <taxon>Bacteria</taxon>
        <taxon>Pseudomonadati</taxon>
        <taxon>Bacteroidota</taxon>
        <taxon>Sphingobacteriia</taxon>
        <taxon>Sphingobacteriales</taxon>
        <taxon>Sphingobacteriaceae</taxon>
        <taxon>Pedobacter</taxon>
    </lineage>
</organism>